<evidence type="ECO:0000313" key="2">
    <source>
        <dbReference type="Proteomes" id="UP001321760"/>
    </source>
</evidence>
<dbReference type="EMBL" id="MU865999">
    <property type="protein sequence ID" value="KAK4443112.1"/>
    <property type="molecule type" value="Genomic_DNA"/>
</dbReference>
<evidence type="ECO:0000313" key="1">
    <source>
        <dbReference type="EMBL" id="KAK4443112.1"/>
    </source>
</evidence>
<proteinExistence type="predicted"/>
<name>A0AAV9G5H8_9PEZI</name>
<dbReference type="Proteomes" id="UP001321760">
    <property type="component" value="Unassembled WGS sequence"/>
</dbReference>
<comment type="caution">
    <text evidence="1">The sequence shown here is derived from an EMBL/GenBank/DDBJ whole genome shotgun (WGS) entry which is preliminary data.</text>
</comment>
<gene>
    <name evidence="1" type="ORF">QBC34DRAFT_386604</name>
</gene>
<reference evidence="1" key="1">
    <citation type="journal article" date="2023" name="Mol. Phylogenet. Evol.">
        <title>Genome-scale phylogeny and comparative genomics of the fungal order Sordariales.</title>
        <authorList>
            <person name="Hensen N."/>
            <person name="Bonometti L."/>
            <person name="Westerberg I."/>
            <person name="Brannstrom I.O."/>
            <person name="Guillou S."/>
            <person name="Cros-Aarteil S."/>
            <person name="Calhoun S."/>
            <person name="Haridas S."/>
            <person name="Kuo A."/>
            <person name="Mondo S."/>
            <person name="Pangilinan J."/>
            <person name="Riley R."/>
            <person name="LaButti K."/>
            <person name="Andreopoulos B."/>
            <person name="Lipzen A."/>
            <person name="Chen C."/>
            <person name="Yan M."/>
            <person name="Daum C."/>
            <person name="Ng V."/>
            <person name="Clum A."/>
            <person name="Steindorff A."/>
            <person name="Ohm R.A."/>
            <person name="Martin F."/>
            <person name="Silar P."/>
            <person name="Natvig D.O."/>
            <person name="Lalanne C."/>
            <person name="Gautier V."/>
            <person name="Ament-Velasquez S.L."/>
            <person name="Kruys A."/>
            <person name="Hutchinson M.I."/>
            <person name="Powell A.J."/>
            <person name="Barry K."/>
            <person name="Miller A.N."/>
            <person name="Grigoriev I.V."/>
            <person name="Debuchy R."/>
            <person name="Gladieux P."/>
            <person name="Hiltunen Thoren M."/>
            <person name="Johannesson H."/>
        </authorList>
    </citation>
    <scope>NUCLEOTIDE SEQUENCE</scope>
    <source>
        <strain evidence="1">PSN243</strain>
    </source>
</reference>
<accession>A0AAV9G5H8</accession>
<organism evidence="1 2">
    <name type="scientific">Podospora aff. communis PSN243</name>
    <dbReference type="NCBI Taxonomy" id="3040156"/>
    <lineage>
        <taxon>Eukaryota</taxon>
        <taxon>Fungi</taxon>
        <taxon>Dikarya</taxon>
        <taxon>Ascomycota</taxon>
        <taxon>Pezizomycotina</taxon>
        <taxon>Sordariomycetes</taxon>
        <taxon>Sordariomycetidae</taxon>
        <taxon>Sordariales</taxon>
        <taxon>Podosporaceae</taxon>
        <taxon>Podospora</taxon>
    </lineage>
</organism>
<protein>
    <submittedName>
        <fullName evidence="1">Uncharacterized protein</fullName>
    </submittedName>
</protein>
<sequence>MPGETANPAIKPKRAKSWKRRCSYRRLAIFNSMGLDKSYRDSPRIVPTRTHIPEYKYLTDNFDFEDTTGESTLYHGMVNPVPPPFYEAVTKSVKKEYQFSDRDLFGADKLPWAAEELTKRHEQYRKIGLVWAFAAKNMIYDLVEVAEGDFFNAEEGFTPQENLAQAQALRATRDKLPQEFFDFVKAETDDMVCPREMVGQYELGSNPVTWYGKGTWLNTLSLD</sequence>
<reference evidence="1" key="2">
    <citation type="submission" date="2023-05" db="EMBL/GenBank/DDBJ databases">
        <authorList>
            <consortium name="Lawrence Berkeley National Laboratory"/>
            <person name="Steindorff A."/>
            <person name="Hensen N."/>
            <person name="Bonometti L."/>
            <person name="Westerberg I."/>
            <person name="Brannstrom I.O."/>
            <person name="Guillou S."/>
            <person name="Cros-Aarteil S."/>
            <person name="Calhoun S."/>
            <person name="Haridas S."/>
            <person name="Kuo A."/>
            <person name="Mondo S."/>
            <person name="Pangilinan J."/>
            <person name="Riley R."/>
            <person name="Labutti K."/>
            <person name="Andreopoulos B."/>
            <person name="Lipzen A."/>
            <person name="Chen C."/>
            <person name="Yanf M."/>
            <person name="Daum C."/>
            <person name="Ng V."/>
            <person name="Clum A."/>
            <person name="Ohm R."/>
            <person name="Martin F."/>
            <person name="Silar P."/>
            <person name="Natvig D."/>
            <person name="Lalanne C."/>
            <person name="Gautier V."/>
            <person name="Ament-Velasquez S.L."/>
            <person name="Kruys A."/>
            <person name="Hutchinson M.I."/>
            <person name="Powell A.J."/>
            <person name="Barry K."/>
            <person name="Miller A.N."/>
            <person name="Grigoriev I.V."/>
            <person name="Debuchy R."/>
            <person name="Gladieux P."/>
            <person name="Thoren M.H."/>
            <person name="Johannesson H."/>
        </authorList>
    </citation>
    <scope>NUCLEOTIDE SEQUENCE</scope>
    <source>
        <strain evidence="1">PSN243</strain>
    </source>
</reference>
<keyword evidence="2" id="KW-1185">Reference proteome</keyword>
<dbReference type="AlphaFoldDB" id="A0AAV9G5H8"/>